<dbReference type="Pfam" id="PF02204">
    <property type="entry name" value="VPS9"/>
    <property type="match status" value="1"/>
</dbReference>
<reference evidence="2" key="1">
    <citation type="submission" date="2010-02" db="EMBL/GenBank/DDBJ databases">
        <title>Sequencing and annotation of the Blastocystis hominis genome.</title>
        <authorList>
            <person name="Wincker P."/>
        </authorList>
    </citation>
    <scope>NUCLEOTIDE SEQUENCE</scope>
    <source>
        <strain evidence="2">Singapore isolate B</strain>
    </source>
</reference>
<dbReference type="GO" id="GO:0016192">
    <property type="term" value="P:vesicle-mediated transport"/>
    <property type="evidence" value="ECO:0007669"/>
    <property type="project" value="InterPro"/>
</dbReference>
<dbReference type="SUPFAM" id="SSF109993">
    <property type="entry name" value="VPS9 domain"/>
    <property type="match status" value="1"/>
</dbReference>
<dbReference type="InterPro" id="IPR037191">
    <property type="entry name" value="VPS9_dom_sf"/>
</dbReference>
<keyword evidence="3" id="KW-1185">Reference proteome</keyword>
<dbReference type="SMART" id="SM00167">
    <property type="entry name" value="VPS9"/>
    <property type="match status" value="1"/>
</dbReference>
<dbReference type="OrthoDB" id="300289at2759"/>
<dbReference type="Gene3D" id="1.20.1050.80">
    <property type="entry name" value="VPS9 domain"/>
    <property type="match status" value="1"/>
</dbReference>
<dbReference type="Gene3D" id="1.10.246.120">
    <property type="match status" value="1"/>
</dbReference>
<dbReference type="OMA" id="CIIEACR"/>
<dbReference type="GO" id="GO:0030139">
    <property type="term" value="C:endocytic vesicle"/>
    <property type="evidence" value="ECO:0007669"/>
    <property type="project" value="TreeGrafter"/>
</dbReference>
<accession>D8LWB1</accession>
<name>D8LWB1_BLAHO</name>
<evidence type="ECO:0000313" key="3">
    <source>
        <dbReference type="Proteomes" id="UP000008312"/>
    </source>
</evidence>
<dbReference type="PROSITE" id="PS51205">
    <property type="entry name" value="VPS9"/>
    <property type="match status" value="1"/>
</dbReference>
<proteinExistence type="predicted"/>
<organism evidence="2">
    <name type="scientific">Blastocystis hominis</name>
    <dbReference type="NCBI Taxonomy" id="12968"/>
    <lineage>
        <taxon>Eukaryota</taxon>
        <taxon>Sar</taxon>
        <taxon>Stramenopiles</taxon>
        <taxon>Bigyra</taxon>
        <taxon>Opalozoa</taxon>
        <taxon>Opalinata</taxon>
        <taxon>Blastocystidae</taxon>
        <taxon>Blastocystis</taxon>
    </lineage>
</organism>
<dbReference type="PANTHER" id="PTHR23101">
    <property type="entry name" value="RAB GDP/GTP EXCHANGE FACTOR"/>
    <property type="match status" value="1"/>
</dbReference>
<dbReference type="Proteomes" id="UP000008312">
    <property type="component" value="Unassembled WGS sequence"/>
</dbReference>
<dbReference type="InterPro" id="IPR045046">
    <property type="entry name" value="Vps9-like"/>
</dbReference>
<dbReference type="GeneID" id="24917789"/>
<evidence type="ECO:0000313" key="2">
    <source>
        <dbReference type="EMBL" id="CBK20100.2"/>
    </source>
</evidence>
<dbReference type="AlphaFoldDB" id="D8LWB1"/>
<evidence type="ECO:0000259" key="1">
    <source>
        <dbReference type="PROSITE" id="PS51205"/>
    </source>
</evidence>
<protein>
    <recommendedName>
        <fullName evidence="1">VPS9 domain-containing protein</fullName>
    </recommendedName>
</protein>
<dbReference type="RefSeq" id="XP_012894148.1">
    <property type="nucleotide sequence ID" value="XM_013038694.1"/>
</dbReference>
<dbReference type="InParanoid" id="D8LWB1"/>
<gene>
    <name evidence="2" type="ORF">GSBLH_T00000480001</name>
</gene>
<feature type="domain" description="VPS9" evidence="1">
    <location>
        <begin position="64"/>
        <end position="206"/>
    </location>
</feature>
<dbReference type="GO" id="GO:0005829">
    <property type="term" value="C:cytosol"/>
    <property type="evidence" value="ECO:0007669"/>
    <property type="project" value="TreeGrafter"/>
</dbReference>
<sequence length="235" mass="26270">MQQKQPIEDRIHSFTDALMAEIRKHKAWKNVGEAGLKNTRDCVEKVIVEKLRDLTLGVVRSGLAKEDEELEKKMQDLQFLTADNLEVAEVCKQNPETMETVTKQLQKIQNVASPAEKLDCIIEACRTLGALLQSGAKGGRDAGADDFLPAFIFIVLKSGIPKLPSTVEYISRFRHPDELLSEGGYCLTNLSGAVSFLQNCGGCDFNIDPDEFEREFHKADPPPVQEEEEEDLLCF</sequence>
<dbReference type="PANTHER" id="PTHR23101:SF25">
    <property type="entry name" value="GTPASE-ACTIVATING PROTEIN AND VPS9 DOMAIN-CONTAINING PROTEIN 1"/>
    <property type="match status" value="1"/>
</dbReference>
<dbReference type="InterPro" id="IPR003123">
    <property type="entry name" value="VPS9"/>
</dbReference>
<dbReference type="GO" id="GO:0005085">
    <property type="term" value="F:guanyl-nucleotide exchange factor activity"/>
    <property type="evidence" value="ECO:0007669"/>
    <property type="project" value="InterPro"/>
</dbReference>
<dbReference type="GO" id="GO:0031267">
    <property type="term" value="F:small GTPase binding"/>
    <property type="evidence" value="ECO:0007669"/>
    <property type="project" value="TreeGrafter"/>
</dbReference>
<dbReference type="EMBL" id="FN668638">
    <property type="protein sequence ID" value="CBK20100.2"/>
    <property type="molecule type" value="Genomic_DNA"/>
</dbReference>